<evidence type="ECO:0000259" key="11">
    <source>
        <dbReference type="PROSITE" id="PS50885"/>
    </source>
</evidence>
<dbReference type="InterPro" id="IPR051310">
    <property type="entry name" value="MCP_chemotaxis"/>
</dbReference>
<keyword evidence="13" id="KW-1185">Reference proteome</keyword>
<comment type="similarity">
    <text evidence="7">Belongs to the methyl-accepting chemotaxis (MCP) protein family.</text>
</comment>
<evidence type="ECO:0000256" key="9">
    <source>
        <dbReference type="SAM" id="Phobius"/>
    </source>
</evidence>
<comment type="subcellular location">
    <subcellularLocation>
        <location evidence="1">Cell membrane</location>
        <topology evidence="1">Multi-pass membrane protein</topology>
    </subcellularLocation>
</comment>
<keyword evidence="8" id="KW-0807">Transducer</keyword>
<dbReference type="AlphaFoldDB" id="A0A515EQ37"/>
<feature type="transmembrane region" description="Helical" evidence="9">
    <location>
        <begin position="86"/>
        <end position="107"/>
    </location>
</feature>
<dbReference type="SUPFAM" id="SSF58104">
    <property type="entry name" value="Methyl-accepting chemotaxis protein (MCP) signaling domain"/>
    <property type="match status" value="1"/>
</dbReference>
<keyword evidence="5 9" id="KW-1133">Transmembrane helix</keyword>
<evidence type="ECO:0000256" key="6">
    <source>
        <dbReference type="ARBA" id="ARBA00023136"/>
    </source>
</evidence>
<dbReference type="InterPro" id="IPR004089">
    <property type="entry name" value="MCPsignal_dom"/>
</dbReference>
<dbReference type="Gene3D" id="1.10.287.950">
    <property type="entry name" value="Methyl-accepting chemotaxis protein"/>
    <property type="match status" value="1"/>
</dbReference>
<dbReference type="GO" id="GO:0007165">
    <property type="term" value="P:signal transduction"/>
    <property type="evidence" value="ECO:0007669"/>
    <property type="project" value="UniProtKB-KW"/>
</dbReference>
<evidence type="ECO:0000256" key="7">
    <source>
        <dbReference type="ARBA" id="ARBA00029447"/>
    </source>
</evidence>
<dbReference type="Proteomes" id="UP000317365">
    <property type="component" value="Chromosome"/>
</dbReference>
<dbReference type="Gene3D" id="6.10.340.10">
    <property type="match status" value="1"/>
</dbReference>
<protein>
    <submittedName>
        <fullName evidence="12">HAMP domain-containing protein</fullName>
    </submittedName>
</protein>
<keyword evidence="2" id="KW-1003">Cell membrane</keyword>
<dbReference type="SMART" id="SM00304">
    <property type="entry name" value="HAMP"/>
    <property type="match status" value="1"/>
</dbReference>
<dbReference type="PANTHER" id="PTHR43531">
    <property type="entry name" value="PROTEIN ICFG"/>
    <property type="match status" value="1"/>
</dbReference>
<keyword evidence="4 9" id="KW-0812">Transmembrane</keyword>
<sequence>MRKLTLANKLRLFIVLLCLAIVSVAVVGVTLGRTIHQEGNQAQLQVLASTPDGGLSDAQAQFDAGRRLQVEHIQAATEERCKTIALYIYGALFSVLLMIAVGTEWLVRSLRNSLQAAGAFAERISQGDLCSELEQQSDDEFGALGQSLQTMQASLSGIVADVRNASVMVTHVGGQLVADALQLSQQTQSQATSLERTTKNVGKVSRAVTRNSEGSTEVSLMTESLEKEAQDASVLMEHAMANMPPLLDIASRMKDIISTIDGIAFQTNLLALNAAVEAARAGDSGKGFAVVATEVRQLARRSQIAATQIRTMISETDTRVQRVVTDTGEVSRLMTSLVTGIKEVAGSVSSIADQSAQQSGALEEVVQSVGDLDRATISNSQLVDHTSHKAAKLAQRSEELIAAVSHLKLREGTADEAMALALRAAEHVRSVGEAQAFHDFHDPQGGFIDRDLYIFVFDREGTYSALGADRARVGGNVADMTGIDASQMIADAWSRVDREESGWVEYSVVNPVSGDVRVKSSFVLALDDSRLIGCGAYRSAIASAMRHQ</sequence>
<dbReference type="Pfam" id="PF00015">
    <property type="entry name" value="MCPsignal"/>
    <property type="match status" value="1"/>
</dbReference>
<dbReference type="PANTHER" id="PTHR43531:SF11">
    <property type="entry name" value="METHYL-ACCEPTING CHEMOTAXIS PROTEIN 3"/>
    <property type="match status" value="1"/>
</dbReference>
<dbReference type="EMBL" id="CP036282">
    <property type="protein sequence ID" value="QDL54759.1"/>
    <property type="molecule type" value="Genomic_DNA"/>
</dbReference>
<dbReference type="GO" id="GO:0005886">
    <property type="term" value="C:plasma membrane"/>
    <property type="evidence" value="ECO:0007669"/>
    <property type="project" value="UniProtKB-SubCell"/>
</dbReference>
<evidence type="ECO:0000313" key="12">
    <source>
        <dbReference type="EMBL" id="QDL54759.1"/>
    </source>
</evidence>
<evidence type="ECO:0000256" key="2">
    <source>
        <dbReference type="ARBA" id="ARBA00022475"/>
    </source>
</evidence>
<feature type="domain" description="Methyl-accepting transducer" evidence="10">
    <location>
        <begin position="165"/>
        <end position="394"/>
    </location>
</feature>
<dbReference type="SMART" id="SM00283">
    <property type="entry name" value="MA"/>
    <property type="match status" value="1"/>
</dbReference>
<dbReference type="Pfam" id="PF00672">
    <property type="entry name" value="HAMP"/>
    <property type="match status" value="1"/>
</dbReference>
<dbReference type="PROSITE" id="PS50885">
    <property type="entry name" value="HAMP"/>
    <property type="match status" value="1"/>
</dbReference>
<dbReference type="RefSeq" id="WP_168224754.1">
    <property type="nucleotide sequence ID" value="NZ_CP036282.1"/>
</dbReference>
<dbReference type="GO" id="GO:0006935">
    <property type="term" value="P:chemotaxis"/>
    <property type="evidence" value="ECO:0007669"/>
    <property type="project" value="UniProtKB-KW"/>
</dbReference>
<gene>
    <name evidence="12" type="ORF">EXZ61_11580</name>
</gene>
<dbReference type="InterPro" id="IPR004090">
    <property type="entry name" value="Chemotax_Me-accpt_rcpt"/>
</dbReference>
<reference evidence="13" key="1">
    <citation type="submission" date="2019-02" db="EMBL/GenBank/DDBJ databases">
        <title>Complete genome sequence of Rhodoferax sp. Gr-4.</title>
        <authorList>
            <person name="Jin L."/>
        </authorList>
    </citation>
    <scope>NUCLEOTIDE SEQUENCE [LARGE SCALE GENOMIC DNA]</scope>
    <source>
        <strain evidence="13">Gr-4</strain>
    </source>
</reference>
<evidence type="ECO:0000313" key="13">
    <source>
        <dbReference type="Proteomes" id="UP000317365"/>
    </source>
</evidence>
<dbReference type="InterPro" id="IPR033480">
    <property type="entry name" value="sCache_2"/>
</dbReference>
<organism evidence="12 13">
    <name type="scientific">Rhodoferax aquaticus</name>
    <dbReference type="NCBI Taxonomy" id="2527691"/>
    <lineage>
        <taxon>Bacteria</taxon>
        <taxon>Pseudomonadati</taxon>
        <taxon>Pseudomonadota</taxon>
        <taxon>Betaproteobacteria</taxon>
        <taxon>Burkholderiales</taxon>
        <taxon>Comamonadaceae</taxon>
        <taxon>Rhodoferax</taxon>
    </lineage>
</organism>
<feature type="transmembrane region" description="Helical" evidence="9">
    <location>
        <begin position="12"/>
        <end position="31"/>
    </location>
</feature>
<evidence type="ECO:0000259" key="10">
    <source>
        <dbReference type="PROSITE" id="PS50111"/>
    </source>
</evidence>
<proteinExistence type="inferred from homology"/>
<dbReference type="GO" id="GO:0004888">
    <property type="term" value="F:transmembrane signaling receptor activity"/>
    <property type="evidence" value="ECO:0007669"/>
    <property type="project" value="InterPro"/>
</dbReference>
<evidence type="ECO:0000256" key="1">
    <source>
        <dbReference type="ARBA" id="ARBA00004651"/>
    </source>
</evidence>
<keyword evidence="6 9" id="KW-0472">Membrane</keyword>
<dbReference type="Pfam" id="PF17200">
    <property type="entry name" value="sCache_2"/>
    <property type="match status" value="1"/>
</dbReference>
<evidence type="ECO:0000256" key="3">
    <source>
        <dbReference type="ARBA" id="ARBA00022500"/>
    </source>
</evidence>
<reference evidence="13" key="2">
    <citation type="journal article" date="2020" name="Int. J. Syst. Evol. Microbiol.">
        <title>Genomic insights into a novel species Rhodoferax aquaticus sp. nov., isolated from freshwater.</title>
        <authorList>
            <person name="Li T."/>
            <person name="Zhuo Y."/>
            <person name="Jin C.Z."/>
            <person name="Wu X."/>
            <person name="Ko S.R."/>
            <person name="Jin F.J."/>
            <person name="Ahn C.Y."/>
            <person name="Oh H.M."/>
            <person name="Lee H.G."/>
            <person name="Jin L."/>
        </authorList>
    </citation>
    <scope>NUCLEOTIDE SEQUENCE [LARGE SCALE GENOMIC DNA]</scope>
    <source>
        <strain evidence="13">Gr-4</strain>
    </source>
</reference>
<name>A0A515EQ37_9BURK</name>
<evidence type="ECO:0000256" key="8">
    <source>
        <dbReference type="PROSITE-ProRule" id="PRU00284"/>
    </source>
</evidence>
<evidence type="ECO:0000256" key="4">
    <source>
        <dbReference type="ARBA" id="ARBA00022692"/>
    </source>
</evidence>
<accession>A0A515EQ37</accession>
<dbReference type="KEGG" id="rhg:EXZ61_11580"/>
<keyword evidence="3" id="KW-0145">Chemotaxis</keyword>
<dbReference type="CDD" id="cd06225">
    <property type="entry name" value="HAMP"/>
    <property type="match status" value="1"/>
</dbReference>
<evidence type="ECO:0000256" key="5">
    <source>
        <dbReference type="ARBA" id="ARBA00022989"/>
    </source>
</evidence>
<dbReference type="Gene3D" id="3.30.450.20">
    <property type="entry name" value="PAS domain"/>
    <property type="match status" value="1"/>
</dbReference>
<dbReference type="PROSITE" id="PS50111">
    <property type="entry name" value="CHEMOTAXIS_TRANSDUC_2"/>
    <property type="match status" value="1"/>
</dbReference>
<feature type="domain" description="HAMP" evidence="11">
    <location>
        <begin position="108"/>
        <end position="160"/>
    </location>
</feature>
<dbReference type="PRINTS" id="PR00260">
    <property type="entry name" value="CHEMTRNSDUCR"/>
</dbReference>
<dbReference type="InterPro" id="IPR003660">
    <property type="entry name" value="HAMP_dom"/>
</dbReference>